<sequence>MIFGTREELAEFVLQHEGRIRSIARRKLSPGAKSAFGSEDVFLTVVRRLDAMAAEGLIRAESEGQLWALIRSVAEHVSLHRSRLIESTASRSGEDASFWSGVCCDFRRCRSDTEAFALLIRMMHSLSGQTDRQIFSLRLRGVSHRVIAQQVGCTAEAARQRWQGIRRELQLRFSEDTSCDHAI</sequence>
<organism evidence="1">
    <name type="scientific">hydrothermal vent metagenome</name>
    <dbReference type="NCBI Taxonomy" id="652676"/>
    <lineage>
        <taxon>unclassified sequences</taxon>
        <taxon>metagenomes</taxon>
        <taxon>ecological metagenomes</taxon>
    </lineage>
</organism>
<name>A0A3B1DB38_9ZZZZ</name>
<dbReference type="EMBL" id="UOGK01000251">
    <property type="protein sequence ID" value="VAX39499.1"/>
    <property type="molecule type" value="Genomic_DNA"/>
</dbReference>
<dbReference type="Gene3D" id="1.10.10.10">
    <property type="entry name" value="Winged helix-like DNA-binding domain superfamily/Winged helix DNA-binding domain"/>
    <property type="match status" value="1"/>
</dbReference>
<dbReference type="InterPro" id="IPR036388">
    <property type="entry name" value="WH-like_DNA-bd_sf"/>
</dbReference>
<evidence type="ECO:0000313" key="1">
    <source>
        <dbReference type="EMBL" id="VAX39499.1"/>
    </source>
</evidence>
<gene>
    <name evidence="1" type="ORF">MNBD_PLANCTO03-2091</name>
</gene>
<reference evidence="1" key="1">
    <citation type="submission" date="2018-06" db="EMBL/GenBank/DDBJ databases">
        <authorList>
            <person name="Zhirakovskaya E."/>
        </authorList>
    </citation>
    <scope>NUCLEOTIDE SEQUENCE</scope>
</reference>
<dbReference type="InterPro" id="IPR013324">
    <property type="entry name" value="RNA_pol_sigma_r3/r4-like"/>
</dbReference>
<proteinExistence type="predicted"/>
<accession>A0A3B1DB38</accession>
<protein>
    <recommendedName>
        <fullName evidence="2">Sigma-70 family RNA polymerase sigma factor</fullName>
    </recommendedName>
</protein>
<dbReference type="AlphaFoldDB" id="A0A3B1DB38"/>
<evidence type="ECO:0008006" key="2">
    <source>
        <dbReference type="Google" id="ProtNLM"/>
    </source>
</evidence>
<dbReference type="SUPFAM" id="SSF88659">
    <property type="entry name" value="Sigma3 and sigma4 domains of RNA polymerase sigma factors"/>
    <property type="match status" value="1"/>
</dbReference>